<protein>
    <submittedName>
        <fullName evidence="2">Uncharacterized protein</fullName>
    </submittedName>
</protein>
<evidence type="ECO:0000256" key="1">
    <source>
        <dbReference type="SAM" id="MobiDB-lite"/>
    </source>
</evidence>
<feature type="compositionally biased region" description="Polar residues" evidence="1">
    <location>
        <begin position="169"/>
        <end position="192"/>
    </location>
</feature>
<evidence type="ECO:0000313" key="9">
    <source>
        <dbReference type="Proteomes" id="UP000663825"/>
    </source>
</evidence>
<dbReference type="Proteomes" id="UP000663833">
    <property type="component" value="Unassembled WGS sequence"/>
</dbReference>
<feature type="region of interest" description="Disordered" evidence="1">
    <location>
        <begin position="141"/>
        <end position="192"/>
    </location>
</feature>
<evidence type="ECO:0000313" key="10">
    <source>
        <dbReference type="Proteomes" id="UP000663873"/>
    </source>
</evidence>
<dbReference type="AlphaFoldDB" id="A0A818DHA9"/>
<dbReference type="Proteomes" id="UP000663851">
    <property type="component" value="Unassembled WGS sequence"/>
</dbReference>
<evidence type="ECO:0000313" key="6">
    <source>
        <dbReference type="EMBL" id="CAF4302232.1"/>
    </source>
</evidence>
<evidence type="ECO:0000313" key="7">
    <source>
        <dbReference type="EMBL" id="CAF4461969.1"/>
    </source>
</evidence>
<dbReference type="Proteomes" id="UP000663873">
    <property type="component" value="Unassembled WGS sequence"/>
</dbReference>
<name>A0A818DHA9_9BILA</name>
<keyword evidence="10" id="KW-1185">Reference proteome</keyword>
<dbReference type="EMBL" id="CAJNXB010005654">
    <property type="protein sequence ID" value="CAF3435094.1"/>
    <property type="molecule type" value="Genomic_DNA"/>
</dbReference>
<dbReference type="Proteomes" id="UP000663862">
    <property type="component" value="Unassembled WGS sequence"/>
</dbReference>
<evidence type="ECO:0000313" key="2">
    <source>
        <dbReference type="EMBL" id="CAF3435094.1"/>
    </source>
</evidence>
<proteinExistence type="predicted"/>
<feature type="compositionally biased region" description="Acidic residues" evidence="1">
    <location>
        <begin position="152"/>
        <end position="161"/>
    </location>
</feature>
<dbReference type="OrthoDB" id="2125770at2759"/>
<dbReference type="Proteomes" id="UP000663869">
    <property type="component" value="Unassembled WGS sequence"/>
</dbReference>
<accession>A0A818DHA9</accession>
<comment type="caution">
    <text evidence="2">The sequence shown here is derived from an EMBL/GenBank/DDBJ whole genome shotgun (WGS) entry which is preliminary data.</text>
</comment>
<dbReference type="EMBL" id="CAJOBP010005157">
    <property type="protein sequence ID" value="CAF4461969.1"/>
    <property type="molecule type" value="Genomic_DNA"/>
</dbReference>
<dbReference type="EMBL" id="CAJOBR010004370">
    <property type="protein sequence ID" value="CAF4778761.1"/>
    <property type="molecule type" value="Genomic_DNA"/>
</dbReference>
<dbReference type="EMBL" id="CAJNYD010002902">
    <property type="protein sequence ID" value="CAF3451584.1"/>
    <property type="molecule type" value="Genomic_DNA"/>
</dbReference>
<organism evidence="2 9">
    <name type="scientific">Rotaria socialis</name>
    <dbReference type="NCBI Taxonomy" id="392032"/>
    <lineage>
        <taxon>Eukaryota</taxon>
        <taxon>Metazoa</taxon>
        <taxon>Spiralia</taxon>
        <taxon>Gnathifera</taxon>
        <taxon>Rotifera</taxon>
        <taxon>Eurotatoria</taxon>
        <taxon>Bdelloidea</taxon>
        <taxon>Philodinida</taxon>
        <taxon>Philodinidae</taxon>
        <taxon>Rotaria</taxon>
    </lineage>
</organism>
<gene>
    <name evidence="4" type="ORF">FME351_LOCUS20731</name>
    <name evidence="5" type="ORF">HFQ381_LOCUS3725</name>
    <name evidence="3" type="ORF">LUA448_LOCUS21955</name>
    <name evidence="8" type="ORF">QYT958_LOCUS22593</name>
    <name evidence="2" type="ORF">TIS948_LOCUS30680</name>
    <name evidence="6" type="ORF">TSG867_LOCUS6333</name>
    <name evidence="7" type="ORF">UJA718_LOCUS23573</name>
</gene>
<dbReference type="EMBL" id="CAJOBQ010000234">
    <property type="protein sequence ID" value="CAF4302232.1"/>
    <property type="molecule type" value="Genomic_DNA"/>
</dbReference>
<dbReference type="EMBL" id="CAJNYU010002676">
    <property type="protein sequence ID" value="CAF3576640.1"/>
    <property type="molecule type" value="Genomic_DNA"/>
</dbReference>
<dbReference type="Proteomes" id="UP000663825">
    <property type="component" value="Unassembled WGS sequence"/>
</dbReference>
<sequence length="234" mass="26959">MNNHKQSNFQLILNQIRDRVVYSFKQQPDSATLMRDCHIEFSELIEKTIEKYCGAMICEYAPDFMRDISDVAFDELIKYKIYENTNNMQVTNVDKQISEPLIKQQDEYSNMYDSSVLHYTQQTSPVDDGENDNKYRIELAESENRPLTLIGSDEEDNDSDREENKDSELQTAVSRQDINSNQNATVSSSGELHSNGHEYIIVHHVAHDQNRAVIDNAVPNDKEKTNENQDVADS</sequence>
<evidence type="ECO:0000313" key="3">
    <source>
        <dbReference type="EMBL" id="CAF3451584.1"/>
    </source>
</evidence>
<evidence type="ECO:0000313" key="5">
    <source>
        <dbReference type="EMBL" id="CAF4140330.1"/>
    </source>
</evidence>
<dbReference type="Proteomes" id="UP000663848">
    <property type="component" value="Unassembled WGS sequence"/>
</dbReference>
<dbReference type="EMBL" id="CAJOBO010000138">
    <property type="protein sequence ID" value="CAF4140330.1"/>
    <property type="molecule type" value="Genomic_DNA"/>
</dbReference>
<reference evidence="2" key="1">
    <citation type="submission" date="2021-02" db="EMBL/GenBank/DDBJ databases">
        <authorList>
            <person name="Nowell W R."/>
        </authorList>
    </citation>
    <scope>NUCLEOTIDE SEQUENCE</scope>
</reference>
<feature type="region of interest" description="Disordered" evidence="1">
    <location>
        <begin position="211"/>
        <end position="234"/>
    </location>
</feature>
<evidence type="ECO:0000313" key="8">
    <source>
        <dbReference type="EMBL" id="CAF4778761.1"/>
    </source>
</evidence>
<evidence type="ECO:0000313" key="4">
    <source>
        <dbReference type="EMBL" id="CAF3576640.1"/>
    </source>
</evidence>